<evidence type="ECO:0000313" key="3">
    <source>
        <dbReference type="Proteomes" id="UP000779809"/>
    </source>
</evidence>
<protein>
    <submittedName>
        <fullName evidence="2">STAS domain-containing protein</fullName>
    </submittedName>
</protein>
<dbReference type="AlphaFoldDB" id="A0A932A6U8"/>
<dbReference type="Proteomes" id="UP000779809">
    <property type="component" value="Unassembled WGS sequence"/>
</dbReference>
<evidence type="ECO:0000259" key="1">
    <source>
        <dbReference type="PROSITE" id="PS50801"/>
    </source>
</evidence>
<dbReference type="PROSITE" id="PS50801">
    <property type="entry name" value="STAS"/>
    <property type="match status" value="1"/>
</dbReference>
<dbReference type="EMBL" id="JACPNR010000002">
    <property type="protein sequence ID" value="MBI2677236.1"/>
    <property type="molecule type" value="Genomic_DNA"/>
</dbReference>
<feature type="domain" description="STAS" evidence="1">
    <location>
        <begin position="1"/>
        <end position="111"/>
    </location>
</feature>
<evidence type="ECO:0000313" key="2">
    <source>
        <dbReference type="EMBL" id="MBI2677236.1"/>
    </source>
</evidence>
<dbReference type="Pfam" id="PF01740">
    <property type="entry name" value="STAS"/>
    <property type="match status" value="1"/>
</dbReference>
<dbReference type="GO" id="GO:0043856">
    <property type="term" value="F:anti-sigma factor antagonist activity"/>
    <property type="evidence" value="ECO:0007669"/>
    <property type="project" value="TreeGrafter"/>
</dbReference>
<dbReference type="SUPFAM" id="SSF52091">
    <property type="entry name" value="SpoIIaa-like"/>
    <property type="match status" value="1"/>
</dbReference>
<name>A0A932A6U8_9BACT</name>
<accession>A0A932A6U8</accession>
<dbReference type="InterPro" id="IPR036513">
    <property type="entry name" value="STAS_dom_sf"/>
</dbReference>
<dbReference type="PANTHER" id="PTHR33495">
    <property type="entry name" value="ANTI-SIGMA FACTOR ANTAGONIST TM_1081-RELATED-RELATED"/>
    <property type="match status" value="1"/>
</dbReference>
<organism evidence="2 3">
    <name type="scientific">Candidatus Korobacter versatilis</name>
    <dbReference type="NCBI Taxonomy" id="658062"/>
    <lineage>
        <taxon>Bacteria</taxon>
        <taxon>Pseudomonadati</taxon>
        <taxon>Acidobacteriota</taxon>
        <taxon>Terriglobia</taxon>
        <taxon>Terriglobales</taxon>
        <taxon>Candidatus Korobacteraceae</taxon>
        <taxon>Candidatus Korobacter</taxon>
    </lineage>
</organism>
<gene>
    <name evidence="2" type="ORF">HYX28_00485</name>
</gene>
<comment type="caution">
    <text evidence="2">The sequence shown here is derived from an EMBL/GenBank/DDBJ whole genome shotgun (WGS) entry which is preliminary data.</text>
</comment>
<sequence length="111" mass="11501">MASKVRNEGTTAIVELDGKLSLGPAVDDFRSKWTDALAGGAHDIVVNLAAVPMVDSSGIGSLIRCHSAVSAAGGKLKIVAATNTVMQAFKVTRLDRVLDLHSDEKSALASL</sequence>
<reference evidence="2" key="1">
    <citation type="submission" date="2020-07" db="EMBL/GenBank/DDBJ databases">
        <title>Huge and variable diversity of episymbiotic CPR bacteria and DPANN archaea in groundwater ecosystems.</title>
        <authorList>
            <person name="He C.Y."/>
            <person name="Keren R."/>
            <person name="Whittaker M."/>
            <person name="Farag I.F."/>
            <person name="Doudna J."/>
            <person name="Cate J.H.D."/>
            <person name="Banfield J.F."/>
        </authorList>
    </citation>
    <scope>NUCLEOTIDE SEQUENCE</scope>
    <source>
        <strain evidence="2">NC_groundwater_580_Pr5_B-0.1um_64_19</strain>
    </source>
</reference>
<dbReference type="InterPro" id="IPR002645">
    <property type="entry name" value="STAS_dom"/>
</dbReference>
<proteinExistence type="predicted"/>
<dbReference type="Gene3D" id="3.30.750.24">
    <property type="entry name" value="STAS domain"/>
    <property type="match status" value="1"/>
</dbReference>
<dbReference type="CDD" id="cd07043">
    <property type="entry name" value="STAS_anti-anti-sigma_factors"/>
    <property type="match status" value="1"/>
</dbReference>